<feature type="compositionally biased region" description="Polar residues" evidence="1">
    <location>
        <begin position="572"/>
        <end position="596"/>
    </location>
</feature>
<name>A0A8H3FZL7_9LECA</name>
<evidence type="ECO:0000259" key="2">
    <source>
        <dbReference type="PROSITE" id="PS00028"/>
    </source>
</evidence>
<dbReference type="AlphaFoldDB" id="A0A8H3FZL7"/>
<feature type="region of interest" description="Disordered" evidence="1">
    <location>
        <begin position="174"/>
        <end position="208"/>
    </location>
</feature>
<feature type="region of interest" description="Disordered" evidence="1">
    <location>
        <begin position="647"/>
        <end position="675"/>
    </location>
</feature>
<sequence length="708" mass="78690">MEDYAPVAAISPPRSFQEHDAPLGSSSASPAHSFPPPLQSHRRYHDSINQPPPPRTTSEEKAFSEQNFPDIPSVYQQAALAVLQDYDNATIFAWLTGFRSFRPGGENWFQPRRLSRQVVEAISALKDCADSLVSAWLDAIRCGGNFNAPHDFHGSSYFAGQRVAAASTQISWLGSSNTSRSSSSSFGTSASPYDSSTSLSTQRSSWSRGTFPDLSRVPSIDETAATLQAAGAHTHWCFVCENHRVFHTCDGWKRHMKEHETRYPCMPQGCERYTVHGPECVLCGALNPDERHYNSHRIQPCSNRALVARSYTRKSHLISHLKTHGISDGSTLAEEWRDTLSKKYFSCGFCIACFHSHTDQLNHIDSAHYKNHQHISEWDSNYVVLGLLLQSGVQESWRSILKLHPRYNDSGFRWRPAAVKSLQLRLEKREETADSLALAAFNESTYDWIQNTQVEPMPVAGFSNQNMNIQHNTPIIQTQSTPALMVSTPNQTSVFDGGMMNTSLQPQYPAWRSIATTHLSPGVLNANPTAYENNSSQAMMITELPQTFRDGRLEPHSSSSNGWAPPQPPSRTPYNGITSTSSDTYGGQTAVSSSLANGEIWEASPSPKPLAGHPGHQHNNAGRTRAATATQPTSLGVDYAASLLTQATSSPPRSGPFSLLARPRKQPSRTKLKDHYDIDTEADMDFDLDDIQYFMREEGHTRSERRHR</sequence>
<protein>
    <recommendedName>
        <fullName evidence="2">C2H2-type domain-containing protein</fullName>
    </recommendedName>
</protein>
<feature type="domain" description="C2H2-type" evidence="2">
    <location>
        <begin position="347"/>
        <end position="368"/>
    </location>
</feature>
<dbReference type="Proteomes" id="UP000664203">
    <property type="component" value="Unassembled WGS sequence"/>
</dbReference>
<organism evidence="3 4">
    <name type="scientific">Alectoria fallacina</name>
    <dbReference type="NCBI Taxonomy" id="1903189"/>
    <lineage>
        <taxon>Eukaryota</taxon>
        <taxon>Fungi</taxon>
        <taxon>Dikarya</taxon>
        <taxon>Ascomycota</taxon>
        <taxon>Pezizomycotina</taxon>
        <taxon>Lecanoromycetes</taxon>
        <taxon>OSLEUM clade</taxon>
        <taxon>Lecanoromycetidae</taxon>
        <taxon>Lecanorales</taxon>
        <taxon>Lecanorineae</taxon>
        <taxon>Parmeliaceae</taxon>
        <taxon>Alectoria</taxon>
    </lineage>
</organism>
<evidence type="ECO:0000256" key="1">
    <source>
        <dbReference type="SAM" id="MobiDB-lite"/>
    </source>
</evidence>
<feature type="region of interest" description="Disordered" evidence="1">
    <location>
        <begin position="550"/>
        <end position="629"/>
    </location>
</feature>
<dbReference type="InterPro" id="IPR013087">
    <property type="entry name" value="Znf_C2H2_type"/>
</dbReference>
<evidence type="ECO:0000313" key="4">
    <source>
        <dbReference type="Proteomes" id="UP000664203"/>
    </source>
</evidence>
<dbReference type="OrthoDB" id="654211at2759"/>
<accession>A0A8H3FZL7</accession>
<feature type="region of interest" description="Disordered" evidence="1">
    <location>
        <begin position="1"/>
        <end position="63"/>
    </location>
</feature>
<reference evidence="3" key="1">
    <citation type="submission" date="2021-03" db="EMBL/GenBank/DDBJ databases">
        <authorList>
            <person name="Tagirdzhanova G."/>
        </authorList>
    </citation>
    <scope>NUCLEOTIDE SEQUENCE</scope>
</reference>
<comment type="caution">
    <text evidence="3">The sequence shown here is derived from an EMBL/GenBank/DDBJ whole genome shotgun (WGS) entry which is preliminary data.</text>
</comment>
<feature type="compositionally biased region" description="Low complexity" evidence="1">
    <location>
        <begin position="22"/>
        <end position="32"/>
    </location>
</feature>
<evidence type="ECO:0000313" key="3">
    <source>
        <dbReference type="EMBL" id="CAF9932099.1"/>
    </source>
</evidence>
<keyword evidence="4" id="KW-1185">Reference proteome</keyword>
<gene>
    <name evidence="3" type="ORF">ALECFALPRED_005212</name>
</gene>
<dbReference type="PROSITE" id="PS00028">
    <property type="entry name" value="ZINC_FINGER_C2H2_1"/>
    <property type="match status" value="1"/>
</dbReference>
<proteinExistence type="predicted"/>
<dbReference type="EMBL" id="CAJPDR010000320">
    <property type="protein sequence ID" value="CAF9932099.1"/>
    <property type="molecule type" value="Genomic_DNA"/>
</dbReference>